<feature type="signal peptide" evidence="1">
    <location>
        <begin position="1"/>
        <end position="20"/>
    </location>
</feature>
<dbReference type="AlphaFoldDB" id="A0A0E2E297"/>
<organism evidence="2">
    <name type="scientific">Treponema denticola H-22</name>
    <dbReference type="NCBI Taxonomy" id="999432"/>
    <lineage>
        <taxon>Bacteria</taxon>
        <taxon>Pseudomonadati</taxon>
        <taxon>Spirochaetota</taxon>
        <taxon>Spirochaetia</taxon>
        <taxon>Spirochaetales</taxon>
        <taxon>Treponemataceae</taxon>
        <taxon>Treponema</taxon>
    </lineage>
</organism>
<evidence type="ECO:0000313" key="2">
    <source>
        <dbReference type="EMBL" id="EMB31497.1"/>
    </source>
</evidence>
<dbReference type="HOGENOM" id="CLU_550857_0_0_12"/>
<proteinExistence type="predicted"/>
<accession>A0A0E2E297</accession>
<gene>
    <name evidence="2" type="ORF">HMPREF9726_01877</name>
</gene>
<evidence type="ECO:0000256" key="1">
    <source>
        <dbReference type="SAM" id="SignalP"/>
    </source>
</evidence>
<keyword evidence="1" id="KW-0732">Signal</keyword>
<dbReference type="Proteomes" id="UP000011705">
    <property type="component" value="Chromosome"/>
</dbReference>
<name>A0A0E2E297_TREDN</name>
<dbReference type="RefSeq" id="WP_002685162.1">
    <property type="nucleotide sequence ID" value="NZ_CM001795.1"/>
</dbReference>
<reference evidence="2" key="1">
    <citation type="submission" date="2012-01" db="EMBL/GenBank/DDBJ databases">
        <title>The Genome Sequence of Treponema denticola H-22.</title>
        <authorList>
            <consortium name="The Broad Institute Genome Sequencing Platform"/>
            <person name="Earl A."/>
            <person name="Ward D."/>
            <person name="Feldgarden M."/>
            <person name="Gevers D."/>
            <person name="Blanton J.M."/>
            <person name="Fenno C.J."/>
            <person name="Baranova O.V."/>
            <person name="Mathney J."/>
            <person name="Dewhirst F.E."/>
            <person name="Izard J."/>
            <person name="Young S.K."/>
            <person name="Zeng Q."/>
            <person name="Gargeya S."/>
            <person name="Fitzgerald M."/>
            <person name="Haas B."/>
            <person name="Abouelleil A."/>
            <person name="Alvarado L."/>
            <person name="Arachchi H.M."/>
            <person name="Berlin A."/>
            <person name="Chapman S.B."/>
            <person name="Gearin G."/>
            <person name="Goldberg J."/>
            <person name="Griggs A."/>
            <person name="Gujja S."/>
            <person name="Hansen M."/>
            <person name="Heiman D."/>
            <person name="Howarth C."/>
            <person name="Larimer J."/>
            <person name="Lui A."/>
            <person name="MacDonald P.J.P."/>
            <person name="McCowen C."/>
            <person name="Montmayeur A."/>
            <person name="Murphy C."/>
            <person name="Neiman D."/>
            <person name="Pearson M."/>
            <person name="Priest M."/>
            <person name="Roberts A."/>
            <person name="Saif S."/>
            <person name="Shea T."/>
            <person name="Sisk P."/>
            <person name="Stolte C."/>
            <person name="Sykes S."/>
            <person name="Wortman J."/>
            <person name="Nusbaum C."/>
            <person name="Birren B."/>
        </authorList>
    </citation>
    <scope>NUCLEOTIDE SEQUENCE [LARGE SCALE GENOMIC DNA]</scope>
    <source>
        <strain evidence="2">H-22</strain>
    </source>
</reference>
<feature type="chain" id="PRO_5002393349" description="DUF5723 domain-containing protein" evidence="1">
    <location>
        <begin position="21"/>
        <end position="474"/>
    </location>
</feature>
<dbReference type="EMBL" id="AGDV01000020">
    <property type="protein sequence ID" value="EMB31497.1"/>
    <property type="molecule type" value="Genomic_DNA"/>
</dbReference>
<protein>
    <recommendedName>
        <fullName evidence="3">DUF5723 domain-containing protein</fullName>
    </recommendedName>
</protein>
<comment type="caution">
    <text evidence="2">The sequence shown here is derived from an EMBL/GenBank/DDBJ whole genome shotgun (WGS) entry which is preliminary data.</text>
</comment>
<sequence>MKKFFFTLVLILSISSLIFSEDDSLGDFGFDDEESGTESSVFSIDFGGAFYAGTEVFFDAFKKPENFKPPFPLWGSLHLEAKSPLAEAYASVNLNAKTIAAGMGETAEFFPKPLFPAWIDEAYVQALTGPVVFGGGIKKINWGRANFLSVLDIVNPKDYGKPYEFYPEKIKKASPIFFLSAYLPKEMKLELVYLPVFEADEFALDGRWEKNTFANITRSLPSSADKEALFEAKKKLFSQQAPKANTFDYAQGGLRYSLTIDGKHDLGFQYFTGFLHEPNFKSDYKPSAHTEAEFTQVFDKAELTYNRYHQIGGDYEAMFGQFTVQAEFAANITADLKGNNPDIYNPNLAWNLGLLYALPKNINLRLQAAETIRLLNSGINQDKLSLDTEKGSLITDTRLLFSISQTLVRGSLEWKLNALVGIEDADFMINPELSWLIGTIDFDLGLGLFGGKKNGKLGRYQNNHFIKMSIGYEF</sequence>
<dbReference type="PATRIC" id="fig|999432.5.peg.1947"/>
<evidence type="ECO:0008006" key="3">
    <source>
        <dbReference type="Google" id="ProtNLM"/>
    </source>
</evidence>